<reference evidence="1 2" key="1">
    <citation type="submission" date="2014-04" db="EMBL/GenBank/DDBJ databases">
        <authorList>
            <consortium name="DOE Joint Genome Institute"/>
            <person name="Kuo A."/>
            <person name="Kohler A."/>
            <person name="Jargeat P."/>
            <person name="Nagy L.G."/>
            <person name="Floudas D."/>
            <person name="Copeland A."/>
            <person name="Barry K.W."/>
            <person name="Cichocki N."/>
            <person name="Veneault-Fourrey C."/>
            <person name="LaButti K."/>
            <person name="Lindquist E.A."/>
            <person name="Lipzen A."/>
            <person name="Lundell T."/>
            <person name="Morin E."/>
            <person name="Murat C."/>
            <person name="Sun H."/>
            <person name="Tunlid A."/>
            <person name="Henrissat B."/>
            <person name="Grigoriev I.V."/>
            <person name="Hibbett D.S."/>
            <person name="Martin F."/>
            <person name="Nordberg H.P."/>
            <person name="Cantor M.N."/>
            <person name="Hua S.X."/>
        </authorList>
    </citation>
    <scope>NUCLEOTIDE SEQUENCE [LARGE SCALE GENOMIC DNA]</scope>
    <source>
        <strain evidence="1 2">Ve08.2h10</strain>
    </source>
</reference>
<dbReference type="AlphaFoldDB" id="A0A0D0BUP7"/>
<organism evidence="1 2">
    <name type="scientific">Paxillus rubicundulus Ve08.2h10</name>
    <dbReference type="NCBI Taxonomy" id="930991"/>
    <lineage>
        <taxon>Eukaryota</taxon>
        <taxon>Fungi</taxon>
        <taxon>Dikarya</taxon>
        <taxon>Basidiomycota</taxon>
        <taxon>Agaricomycotina</taxon>
        <taxon>Agaricomycetes</taxon>
        <taxon>Agaricomycetidae</taxon>
        <taxon>Boletales</taxon>
        <taxon>Paxilineae</taxon>
        <taxon>Paxillaceae</taxon>
        <taxon>Paxillus</taxon>
    </lineage>
</organism>
<accession>A0A0D0BUP7</accession>
<dbReference type="HOGENOM" id="CLU_1816415_0_0_1"/>
<name>A0A0D0BUP7_9AGAM</name>
<proteinExistence type="predicted"/>
<dbReference type="InParanoid" id="A0A0D0BUP7"/>
<sequence>MPAFRVSQHLSSFSYSPHDSTLPNHYVFKGKRFCTVQTQPCDVASLKSFVHEVLCRSRTFVNREKLGLGTIHHCIEIGRSHESGPGRRRPPTLGHRSRHLGRLPQMAPCDGTCLVSSGFSEGGTPLTLTSTRLTGSHVSFLG</sequence>
<keyword evidence="2" id="KW-1185">Reference proteome</keyword>
<protein>
    <submittedName>
        <fullName evidence="1">Uncharacterized protein</fullName>
    </submittedName>
</protein>
<reference evidence="2" key="2">
    <citation type="submission" date="2015-01" db="EMBL/GenBank/DDBJ databases">
        <title>Evolutionary Origins and Diversification of the Mycorrhizal Mutualists.</title>
        <authorList>
            <consortium name="DOE Joint Genome Institute"/>
            <consortium name="Mycorrhizal Genomics Consortium"/>
            <person name="Kohler A."/>
            <person name="Kuo A."/>
            <person name="Nagy L.G."/>
            <person name="Floudas D."/>
            <person name="Copeland A."/>
            <person name="Barry K.W."/>
            <person name="Cichocki N."/>
            <person name="Veneault-Fourrey C."/>
            <person name="LaButti K."/>
            <person name="Lindquist E.A."/>
            <person name="Lipzen A."/>
            <person name="Lundell T."/>
            <person name="Morin E."/>
            <person name="Murat C."/>
            <person name="Riley R."/>
            <person name="Ohm R."/>
            <person name="Sun H."/>
            <person name="Tunlid A."/>
            <person name="Henrissat B."/>
            <person name="Grigoriev I.V."/>
            <person name="Hibbett D.S."/>
            <person name="Martin F."/>
        </authorList>
    </citation>
    <scope>NUCLEOTIDE SEQUENCE [LARGE SCALE GENOMIC DNA]</scope>
    <source>
        <strain evidence="2">Ve08.2h10</strain>
    </source>
</reference>
<gene>
    <name evidence="1" type="ORF">PAXRUDRAFT_835794</name>
</gene>
<dbReference type="EMBL" id="KN828301">
    <property type="protein sequence ID" value="KIK75152.1"/>
    <property type="molecule type" value="Genomic_DNA"/>
</dbReference>
<evidence type="ECO:0000313" key="1">
    <source>
        <dbReference type="EMBL" id="KIK75152.1"/>
    </source>
</evidence>
<dbReference type="Proteomes" id="UP000054538">
    <property type="component" value="Unassembled WGS sequence"/>
</dbReference>
<evidence type="ECO:0000313" key="2">
    <source>
        <dbReference type="Proteomes" id="UP000054538"/>
    </source>
</evidence>
<dbReference type="OrthoDB" id="286814at2759"/>